<evidence type="ECO:0000313" key="3">
    <source>
        <dbReference type="Proteomes" id="UP000887567"/>
    </source>
</evidence>
<reference evidence="2" key="1">
    <citation type="submission" date="2022-11" db="UniProtKB">
        <authorList>
            <consortium name="EnsemblMetazoa"/>
        </authorList>
    </citation>
    <scope>IDENTIFICATION</scope>
</reference>
<evidence type="ECO:0000313" key="2">
    <source>
        <dbReference type="EnsemblMetazoa" id="XP_020916607.1"/>
    </source>
</evidence>
<accession>A0A913Y8Q7</accession>
<feature type="domain" description="Guanylate-binding protein/Atlastin C-terminal" evidence="1">
    <location>
        <begin position="36"/>
        <end position="209"/>
    </location>
</feature>
<name>A0A913Y8Q7_EXADI</name>
<protein>
    <recommendedName>
        <fullName evidence="1">Guanylate-binding protein/Atlastin C-terminal domain-containing protein</fullName>
    </recommendedName>
</protein>
<dbReference type="Proteomes" id="UP000887567">
    <property type="component" value="Unplaced"/>
</dbReference>
<dbReference type="OrthoDB" id="2135133at2759"/>
<evidence type="ECO:0000259" key="1">
    <source>
        <dbReference type="Pfam" id="PF02841"/>
    </source>
</evidence>
<sequence>MDGRKSEVNPEFHKQFELFRAFIHTKLSPKKAIKKGEFVTGEGLAALVQLYVDALNTPDAVPNVEESWDKFANTKCGAVLEDALRTYQQEMTSFVENMMPCEADELRSAHEETMEKCLETFKKETRFFSIDSVAPHLQELTGKTDILLLKWLQTNKQRTEESCKALIKELEKTILDPVLSRLVGPDGSQMDFNELVEAYKLIEQRYKDEGRGDLETKALAFVDMNSRLNDEMTRNWDILKKLKNYDALLAKEKTQK</sequence>
<dbReference type="SUPFAM" id="SSF48340">
    <property type="entry name" value="Interferon-induced guanylate-binding protein 1 (GBP1), C-terminal domain"/>
    <property type="match status" value="1"/>
</dbReference>
<dbReference type="Pfam" id="PF02841">
    <property type="entry name" value="GBP_C"/>
    <property type="match status" value="1"/>
</dbReference>
<dbReference type="Gene3D" id="1.20.1000.10">
    <property type="entry name" value="Guanylate-binding protein, C-terminal domain"/>
    <property type="match status" value="1"/>
</dbReference>
<dbReference type="InterPro" id="IPR003191">
    <property type="entry name" value="Guanylate-bd/ATL_C"/>
</dbReference>
<dbReference type="EnsemblMetazoa" id="XM_021060948.1">
    <property type="protein sequence ID" value="XP_020916607.1"/>
    <property type="gene ID" value="LOC110253995"/>
</dbReference>
<keyword evidence="3" id="KW-1185">Reference proteome</keyword>
<dbReference type="GO" id="GO:0003924">
    <property type="term" value="F:GTPase activity"/>
    <property type="evidence" value="ECO:0007669"/>
    <property type="project" value="InterPro"/>
</dbReference>
<organism evidence="2 3">
    <name type="scientific">Exaiptasia diaphana</name>
    <name type="common">Tropical sea anemone</name>
    <name type="synonym">Aiptasia pulchella</name>
    <dbReference type="NCBI Taxonomy" id="2652724"/>
    <lineage>
        <taxon>Eukaryota</taxon>
        <taxon>Metazoa</taxon>
        <taxon>Cnidaria</taxon>
        <taxon>Anthozoa</taxon>
        <taxon>Hexacorallia</taxon>
        <taxon>Actiniaria</taxon>
        <taxon>Aiptasiidae</taxon>
        <taxon>Exaiptasia</taxon>
    </lineage>
</organism>
<dbReference type="GO" id="GO:0005525">
    <property type="term" value="F:GTP binding"/>
    <property type="evidence" value="ECO:0007669"/>
    <property type="project" value="InterPro"/>
</dbReference>
<proteinExistence type="predicted"/>
<dbReference type="AlphaFoldDB" id="A0A913Y8Q7"/>
<dbReference type="KEGG" id="epa:110253995"/>
<dbReference type="InterPro" id="IPR036543">
    <property type="entry name" value="Guanylate-bd_C_sf"/>
</dbReference>
<dbReference type="PANTHER" id="PTHR10751">
    <property type="entry name" value="GUANYLATE BINDING PROTEIN"/>
    <property type="match status" value="1"/>
</dbReference>